<name>A0ABR7KTN4_9SPHI</name>
<evidence type="ECO:0000313" key="2">
    <source>
        <dbReference type="Proteomes" id="UP000652755"/>
    </source>
</evidence>
<reference evidence="1 2" key="1">
    <citation type="submission" date="2020-08" db="EMBL/GenBank/DDBJ databases">
        <authorList>
            <person name="Sun Q."/>
            <person name="Inoue M."/>
        </authorList>
    </citation>
    <scope>NUCLEOTIDE SEQUENCE [LARGE SCALE GENOMIC DNA]</scope>
    <source>
        <strain evidence="1 2">CCM 8938</strain>
    </source>
</reference>
<accession>A0ABR7KTN4</accession>
<proteinExistence type="predicted"/>
<dbReference type="RefSeq" id="WP_187071906.1">
    <property type="nucleotide sequence ID" value="NZ_JACRYL010000011.1"/>
</dbReference>
<gene>
    <name evidence="1" type="ORF">H7U22_13580</name>
</gene>
<organism evidence="1 2">
    <name type="scientific">Pedobacter fastidiosus</name>
    <dbReference type="NCBI Taxonomy" id="2765361"/>
    <lineage>
        <taxon>Bacteria</taxon>
        <taxon>Pseudomonadati</taxon>
        <taxon>Bacteroidota</taxon>
        <taxon>Sphingobacteriia</taxon>
        <taxon>Sphingobacteriales</taxon>
        <taxon>Sphingobacteriaceae</taxon>
        <taxon>Pedobacter</taxon>
    </lineage>
</organism>
<dbReference type="Proteomes" id="UP000652755">
    <property type="component" value="Unassembled WGS sequence"/>
</dbReference>
<dbReference type="EMBL" id="JACRYL010000011">
    <property type="protein sequence ID" value="MBC6111450.1"/>
    <property type="molecule type" value="Genomic_DNA"/>
</dbReference>
<evidence type="ECO:0000313" key="1">
    <source>
        <dbReference type="EMBL" id="MBC6111450.1"/>
    </source>
</evidence>
<sequence>MKLQIMVRGDTNHGWALGYDKTIYPTPRFVSPRTEIMKLQIMVRGNTNHGLGAWLWMMKLFTQRLGSCLHELKKTYFKLKILIVKPTVKNI</sequence>
<keyword evidence="2" id="KW-1185">Reference proteome</keyword>
<comment type="caution">
    <text evidence="1">The sequence shown here is derived from an EMBL/GenBank/DDBJ whole genome shotgun (WGS) entry which is preliminary data.</text>
</comment>
<protein>
    <submittedName>
        <fullName evidence="1">Uncharacterized protein</fullName>
    </submittedName>
</protein>